<dbReference type="InterPro" id="IPR002048">
    <property type="entry name" value="EF_hand_dom"/>
</dbReference>
<keyword evidence="4" id="KW-1185">Reference proteome</keyword>
<feature type="region of interest" description="Disordered" evidence="1">
    <location>
        <begin position="44"/>
        <end position="66"/>
    </location>
</feature>
<dbReference type="InterPro" id="IPR018247">
    <property type="entry name" value="EF_Hand_1_Ca_BS"/>
</dbReference>
<reference evidence="3 4" key="1">
    <citation type="journal article" date="2019" name="Int. J. Syst. Evol. Microbiol.">
        <title>The Global Catalogue of Microorganisms (GCM) 10K type strain sequencing project: providing services to taxonomists for standard genome sequencing and annotation.</title>
        <authorList>
            <consortium name="The Broad Institute Genomics Platform"/>
            <consortium name="The Broad Institute Genome Sequencing Center for Infectious Disease"/>
            <person name="Wu L."/>
            <person name="Ma J."/>
        </authorList>
    </citation>
    <scope>NUCLEOTIDE SEQUENCE [LARGE SCALE GENOMIC DNA]</scope>
    <source>
        <strain evidence="3 4">CGMCC 1.12554</strain>
    </source>
</reference>
<feature type="compositionally biased region" description="Polar residues" evidence="1">
    <location>
        <begin position="82"/>
        <end position="104"/>
    </location>
</feature>
<sequence length="390" mass="39723">MRLIVITLLVIVATVSGGVVAADGAAIETSSDMNSVQDANAVSETQSLQETTGARETTTSRDLSGSSWDLALGNGALVADTANQTAGNNSSSSEPAAERTLSSDQVVPGGEVTVTVEAEAQGDTFTVSENFNPTVDDASIESITVNGDPPIPIASAADSTGATVALDGLNLGDNIVIEYRIGVSTDAEVGTNYSITGDVTNDGEASLGTDKIDVTKYAVERNLSSNQVAPGGELTVTTQTEARDSTLTISEVVTPAVNETEIESVTVGEDSVTPATETANATAVTVTVDDLNSSDSVRVEYTLNISTDADVGTNYSITGTVADSNIETSTKRTEFTIKDASPLDGAAGEYDEDNDGDVTASELGSAVADFGQGDVSASELGEVVTAFGQS</sequence>
<organism evidence="3 4">
    <name type="scientific">Halorubrum rutilum</name>
    <dbReference type="NCBI Taxonomy" id="1364933"/>
    <lineage>
        <taxon>Archaea</taxon>
        <taxon>Methanobacteriati</taxon>
        <taxon>Methanobacteriota</taxon>
        <taxon>Stenosarchaea group</taxon>
        <taxon>Halobacteria</taxon>
        <taxon>Halobacteriales</taxon>
        <taxon>Haloferacaceae</taxon>
        <taxon>Halorubrum</taxon>
    </lineage>
</organism>
<evidence type="ECO:0000259" key="2">
    <source>
        <dbReference type="PROSITE" id="PS50222"/>
    </source>
</evidence>
<dbReference type="RefSeq" id="WP_256410076.1">
    <property type="nucleotide sequence ID" value="NZ_JANHDN010000010.1"/>
</dbReference>
<evidence type="ECO:0000313" key="4">
    <source>
        <dbReference type="Proteomes" id="UP001596545"/>
    </source>
</evidence>
<accession>A0ABD6APT8</accession>
<evidence type="ECO:0000313" key="3">
    <source>
        <dbReference type="EMBL" id="MFC7325985.1"/>
    </source>
</evidence>
<dbReference type="PROSITE" id="PS00018">
    <property type="entry name" value="EF_HAND_1"/>
    <property type="match status" value="1"/>
</dbReference>
<protein>
    <recommendedName>
        <fullName evidence="2">EF-hand domain-containing protein</fullName>
    </recommendedName>
</protein>
<dbReference type="Proteomes" id="UP001596545">
    <property type="component" value="Unassembled WGS sequence"/>
</dbReference>
<gene>
    <name evidence="3" type="ORF">ACFQMF_15575</name>
</gene>
<dbReference type="PROSITE" id="PS50222">
    <property type="entry name" value="EF_HAND_2"/>
    <property type="match status" value="1"/>
</dbReference>
<proteinExistence type="predicted"/>
<dbReference type="AlphaFoldDB" id="A0ABD6APT8"/>
<evidence type="ECO:0000256" key="1">
    <source>
        <dbReference type="SAM" id="MobiDB-lite"/>
    </source>
</evidence>
<feature type="region of interest" description="Disordered" evidence="1">
    <location>
        <begin position="82"/>
        <end position="107"/>
    </location>
</feature>
<comment type="caution">
    <text evidence="3">The sequence shown here is derived from an EMBL/GenBank/DDBJ whole genome shotgun (WGS) entry which is preliminary data.</text>
</comment>
<feature type="domain" description="EF-hand" evidence="2">
    <location>
        <begin position="349"/>
        <end position="373"/>
    </location>
</feature>
<dbReference type="EMBL" id="JBHTBL010000021">
    <property type="protein sequence ID" value="MFC7325985.1"/>
    <property type="molecule type" value="Genomic_DNA"/>
</dbReference>
<name>A0ABD6APT8_9EURY</name>